<gene>
    <name evidence="2" type="ORF">K452DRAFT_312176</name>
</gene>
<dbReference type="SUPFAM" id="SSF53098">
    <property type="entry name" value="Ribonuclease H-like"/>
    <property type="match status" value="1"/>
</dbReference>
<dbReference type="InterPro" id="IPR002156">
    <property type="entry name" value="RNaseH_domain"/>
</dbReference>
<evidence type="ECO:0000259" key="1">
    <source>
        <dbReference type="PROSITE" id="PS50879"/>
    </source>
</evidence>
<dbReference type="AlphaFoldDB" id="A0A6A6B3H0"/>
<dbReference type="OrthoDB" id="421040at2759"/>
<proteinExistence type="predicted"/>
<dbReference type="CDD" id="cd09276">
    <property type="entry name" value="Rnase_HI_RT_non_LTR"/>
    <property type="match status" value="1"/>
</dbReference>
<sequence>MVQNFSLRHCIPFSRLFPIKPVLRSLGPLGSSLYTIYDCKVFKRHLEGLSTGLGNHITRRQNRKSVILKHLPSPSSTPISIAENATSAIADHDDIAKSLSTPLLVYSDGSLVNKKLAAAAVAPSIDITSQACLDRKSGFTANTAELVAIWMAVDIATQAKHQEAVVFTDSQAALHMIRDTKRASKDDIVRLVTRSLADAHSTGLNIRLQWVPAHKGILGNTKADKLAKKAAKSQPKSL</sequence>
<dbReference type="InterPro" id="IPR036397">
    <property type="entry name" value="RNaseH_sf"/>
</dbReference>
<dbReference type="Pfam" id="PF00075">
    <property type="entry name" value="RNase_H"/>
    <property type="match status" value="1"/>
</dbReference>
<keyword evidence="3" id="KW-1185">Reference proteome</keyword>
<dbReference type="Proteomes" id="UP000799438">
    <property type="component" value="Unassembled WGS sequence"/>
</dbReference>
<feature type="domain" description="RNase H type-1" evidence="1">
    <location>
        <begin position="99"/>
        <end position="232"/>
    </location>
</feature>
<organism evidence="2 3">
    <name type="scientific">Aplosporella prunicola CBS 121167</name>
    <dbReference type="NCBI Taxonomy" id="1176127"/>
    <lineage>
        <taxon>Eukaryota</taxon>
        <taxon>Fungi</taxon>
        <taxon>Dikarya</taxon>
        <taxon>Ascomycota</taxon>
        <taxon>Pezizomycotina</taxon>
        <taxon>Dothideomycetes</taxon>
        <taxon>Dothideomycetes incertae sedis</taxon>
        <taxon>Botryosphaeriales</taxon>
        <taxon>Aplosporellaceae</taxon>
        <taxon>Aplosporella</taxon>
    </lineage>
</organism>
<evidence type="ECO:0000313" key="2">
    <source>
        <dbReference type="EMBL" id="KAF2137805.1"/>
    </source>
</evidence>
<dbReference type="Gene3D" id="3.30.420.10">
    <property type="entry name" value="Ribonuclease H-like superfamily/Ribonuclease H"/>
    <property type="match status" value="1"/>
</dbReference>
<evidence type="ECO:0000313" key="3">
    <source>
        <dbReference type="Proteomes" id="UP000799438"/>
    </source>
</evidence>
<dbReference type="GO" id="GO:0004523">
    <property type="term" value="F:RNA-DNA hybrid ribonuclease activity"/>
    <property type="evidence" value="ECO:0007669"/>
    <property type="project" value="InterPro"/>
</dbReference>
<dbReference type="RefSeq" id="XP_033393520.1">
    <property type="nucleotide sequence ID" value="XM_033543531.1"/>
</dbReference>
<dbReference type="InterPro" id="IPR012337">
    <property type="entry name" value="RNaseH-like_sf"/>
</dbReference>
<accession>A0A6A6B3H0</accession>
<dbReference type="GO" id="GO:0003676">
    <property type="term" value="F:nucleic acid binding"/>
    <property type="evidence" value="ECO:0007669"/>
    <property type="project" value="InterPro"/>
</dbReference>
<reference evidence="2" key="1">
    <citation type="journal article" date="2020" name="Stud. Mycol.">
        <title>101 Dothideomycetes genomes: a test case for predicting lifestyles and emergence of pathogens.</title>
        <authorList>
            <person name="Haridas S."/>
            <person name="Albert R."/>
            <person name="Binder M."/>
            <person name="Bloem J."/>
            <person name="Labutti K."/>
            <person name="Salamov A."/>
            <person name="Andreopoulos B."/>
            <person name="Baker S."/>
            <person name="Barry K."/>
            <person name="Bills G."/>
            <person name="Bluhm B."/>
            <person name="Cannon C."/>
            <person name="Castanera R."/>
            <person name="Culley D."/>
            <person name="Daum C."/>
            <person name="Ezra D."/>
            <person name="Gonzalez J."/>
            <person name="Henrissat B."/>
            <person name="Kuo A."/>
            <person name="Liang C."/>
            <person name="Lipzen A."/>
            <person name="Lutzoni F."/>
            <person name="Magnuson J."/>
            <person name="Mondo S."/>
            <person name="Nolan M."/>
            <person name="Ohm R."/>
            <person name="Pangilinan J."/>
            <person name="Park H.-J."/>
            <person name="Ramirez L."/>
            <person name="Alfaro M."/>
            <person name="Sun H."/>
            <person name="Tritt A."/>
            <person name="Yoshinaga Y."/>
            <person name="Zwiers L.-H."/>
            <person name="Turgeon B."/>
            <person name="Goodwin S."/>
            <person name="Spatafora J."/>
            <person name="Crous P."/>
            <person name="Grigoriev I."/>
        </authorList>
    </citation>
    <scope>NUCLEOTIDE SEQUENCE</scope>
    <source>
        <strain evidence="2">CBS 121167</strain>
    </source>
</reference>
<protein>
    <recommendedName>
        <fullName evidence="1">RNase H type-1 domain-containing protein</fullName>
    </recommendedName>
</protein>
<dbReference type="PROSITE" id="PS50879">
    <property type="entry name" value="RNASE_H_1"/>
    <property type="match status" value="1"/>
</dbReference>
<name>A0A6A6B3H0_9PEZI</name>
<dbReference type="EMBL" id="ML995500">
    <property type="protein sequence ID" value="KAF2137805.1"/>
    <property type="molecule type" value="Genomic_DNA"/>
</dbReference>
<dbReference type="GeneID" id="54301028"/>